<sequence length="248" mass="26973">MAAEQQAEEIVLSNGKRACVATTHTLTAVNDAVVKTVPVAEKKAVVFFIGGAADQESYYFQGANRNVDDAKAIFISRLEKHGTLIPKCTIESRSYNTAKGSGDIQKHFIDNIPNKSCPVYIVGHSLGGWNGAHLSKILSDECYTVKFLVTLDPVGEGFWVWLGSNIYHSTPSPVAETWINVLANSSNPDSSDSVAEFGERWIITKGPTTNKTADIHHASADRLFIEPVQGEKSACDLIIESIRGFFGQ</sequence>
<evidence type="ECO:0000313" key="2">
    <source>
        <dbReference type="Proteomes" id="UP000683401"/>
    </source>
</evidence>
<reference evidence="2" key="1">
    <citation type="submission" date="2021-06" db="EMBL/GenBank/DDBJ databases">
        <title>Identification of Pseudomonas cichorii causing bacterial leaf black spot of flue-cured tobacco, a new disease in China.</title>
        <authorList>
            <person name="Lu C.-H."/>
        </authorList>
    </citation>
    <scope>NUCLEOTIDE SEQUENCE [LARGE SCALE GENOMIC DNA]</scope>
    <source>
        <strain evidence="2">LJ2</strain>
    </source>
</reference>
<dbReference type="RefSeq" id="WP_216705305.1">
    <property type="nucleotide sequence ID" value="NZ_CP076668.1"/>
</dbReference>
<accession>A0ABX8HVE7</accession>
<dbReference type="GO" id="GO:0016787">
    <property type="term" value="F:hydrolase activity"/>
    <property type="evidence" value="ECO:0007669"/>
    <property type="project" value="UniProtKB-KW"/>
</dbReference>
<protein>
    <submittedName>
        <fullName evidence="1">Alpha/beta hydrolase</fullName>
    </submittedName>
</protein>
<organism evidence="1 2">
    <name type="scientific">Pseudomonas lijiangensis</name>
    <dbReference type="NCBI Taxonomy" id="2995658"/>
    <lineage>
        <taxon>Bacteria</taxon>
        <taxon>Pseudomonadati</taxon>
        <taxon>Pseudomonadota</taxon>
        <taxon>Gammaproteobacteria</taxon>
        <taxon>Pseudomonadales</taxon>
        <taxon>Pseudomonadaceae</taxon>
        <taxon>Pseudomonas</taxon>
    </lineage>
</organism>
<name>A0ABX8HVE7_9PSED</name>
<gene>
    <name evidence="1" type="ORF">KQP88_07790</name>
</gene>
<proteinExistence type="predicted"/>
<keyword evidence="2" id="KW-1185">Reference proteome</keyword>
<dbReference type="Proteomes" id="UP000683401">
    <property type="component" value="Chromosome"/>
</dbReference>
<keyword evidence="1" id="KW-0378">Hydrolase</keyword>
<evidence type="ECO:0000313" key="1">
    <source>
        <dbReference type="EMBL" id="QWU84649.1"/>
    </source>
</evidence>
<dbReference type="EMBL" id="CP076668">
    <property type="protein sequence ID" value="QWU84649.1"/>
    <property type="molecule type" value="Genomic_DNA"/>
</dbReference>